<sequence length="399" mass="45508">MERLNTSILQKEVQQFIAKNLTSDITKLILKGSPFTDISVQELANQIVARQKSRKKLPTWFNSDMIYYPNKLSIEQSSSEITAAYKSKLVSGNSLIDITGGFGIDAFYFSKEFKNVTHCEVNTELSEIVSYNNKQLGISNIETISGDGIKFIQHSKKKFDSIYVDPSRRDDVKGKVFLLGDCQPNIPENLELLFERSNTILIKNSPILDITSTIKELAFVKEIHIVAINNDVKELLFLLEKGYQSTIMIHTVNFSKNQIQKFSFPHTSKEKAHYAAPKKYIYEPNAAVLKSGGFNEIAVQLKLDKIHRHSHLYTSDVLVEDFPGRIFNVTEVLPYDKKLKRKLVFNKANITTRNFPKSVAHIRKELKLKDGGENYLFFSTDIHDNLIVLNCVKNVLKHS</sequence>
<keyword evidence="4" id="KW-1185">Reference proteome</keyword>
<dbReference type="RefSeq" id="WP_349242502.1">
    <property type="nucleotide sequence ID" value="NZ_JAVTTO010000005.1"/>
</dbReference>
<evidence type="ECO:0000259" key="1">
    <source>
        <dbReference type="Pfam" id="PF18096"/>
    </source>
</evidence>
<dbReference type="InterPro" id="IPR054168">
    <property type="entry name" value="PG_1098_Fer"/>
</dbReference>
<dbReference type="CDD" id="cd02440">
    <property type="entry name" value="AdoMet_MTases"/>
    <property type="match status" value="1"/>
</dbReference>
<dbReference type="InterPro" id="IPR029063">
    <property type="entry name" value="SAM-dependent_MTases_sf"/>
</dbReference>
<dbReference type="SUPFAM" id="SSF53335">
    <property type="entry name" value="S-adenosyl-L-methionine-dependent methyltransferases"/>
    <property type="match status" value="1"/>
</dbReference>
<dbReference type="Pfam" id="PF18096">
    <property type="entry name" value="Thump_like"/>
    <property type="match status" value="1"/>
</dbReference>
<proteinExistence type="predicted"/>
<evidence type="ECO:0000259" key="2">
    <source>
        <dbReference type="Pfam" id="PF22013"/>
    </source>
</evidence>
<evidence type="ECO:0000313" key="3">
    <source>
        <dbReference type="EMBL" id="MDT7833248.1"/>
    </source>
</evidence>
<keyword evidence="3" id="KW-0489">Methyltransferase</keyword>
<feature type="domain" description="THUMP-like" evidence="1">
    <location>
        <begin position="324"/>
        <end position="381"/>
    </location>
</feature>
<dbReference type="InterPro" id="IPR041497">
    <property type="entry name" value="Thump-like"/>
</dbReference>
<dbReference type="GO" id="GO:0008168">
    <property type="term" value="F:methyltransferase activity"/>
    <property type="evidence" value="ECO:0007669"/>
    <property type="project" value="UniProtKB-KW"/>
</dbReference>
<organism evidence="3 4">
    <name type="scientific">Asprobacillus argus</name>
    <dbReference type="NCBI Taxonomy" id="3076534"/>
    <lineage>
        <taxon>Bacteria</taxon>
        <taxon>Pseudomonadati</taxon>
        <taxon>Bacteroidota</taxon>
        <taxon>Flavobacteriia</taxon>
        <taxon>Flavobacteriales</taxon>
        <taxon>Flavobacteriaceae</taxon>
        <taxon>Asprobacillus</taxon>
    </lineage>
</organism>
<dbReference type="EMBL" id="JAVTTO010000005">
    <property type="protein sequence ID" value="MDT7833248.1"/>
    <property type="molecule type" value="Genomic_DNA"/>
</dbReference>
<dbReference type="Gene3D" id="3.40.50.150">
    <property type="entry name" value="Vaccinia Virus protein VP39"/>
    <property type="match status" value="1"/>
</dbReference>
<protein>
    <submittedName>
        <fullName evidence="3">Class I SAM-dependent methyltransferase</fullName>
    </submittedName>
</protein>
<name>A0ABU3LIE0_9FLAO</name>
<dbReference type="Pfam" id="PF22013">
    <property type="entry name" value="PG_1098_Fer"/>
    <property type="match status" value="1"/>
</dbReference>
<accession>A0ABU3LIE0</accession>
<dbReference type="Proteomes" id="UP001257277">
    <property type="component" value="Unassembled WGS sequence"/>
</dbReference>
<reference evidence="3 4" key="1">
    <citation type="submission" date="2023-09" db="EMBL/GenBank/DDBJ databases">
        <title>Novel taxa isolated from Blanes Bay.</title>
        <authorList>
            <person name="Rey-Velasco X."/>
            <person name="Lucena T."/>
        </authorList>
    </citation>
    <scope>NUCLEOTIDE SEQUENCE [LARGE SCALE GENOMIC DNA]</scope>
    <source>
        <strain evidence="3 4">S356</strain>
    </source>
</reference>
<dbReference type="GO" id="GO:0032259">
    <property type="term" value="P:methylation"/>
    <property type="evidence" value="ECO:0007669"/>
    <property type="project" value="UniProtKB-KW"/>
</dbReference>
<comment type="caution">
    <text evidence="3">The sequence shown here is derived from an EMBL/GenBank/DDBJ whole genome shotgun (WGS) entry which is preliminary data.</text>
</comment>
<feature type="domain" description="PG-1098 ferredoxin-like" evidence="2">
    <location>
        <begin position="280"/>
        <end position="323"/>
    </location>
</feature>
<keyword evidence="3" id="KW-0808">Transferase</keyword>
<evidence type="ECO:0000313" key="4">
    <source>
        <dbReference type="Proteomes" id="UP001257277"/>
    </source>
</evidence>
<dbReference type="Gene3D" id="1.10.10.1110">
    <property type="entry name" value="Methyltransferase PG1098, N-terminal domain"/>
    <property type="match status" value="1"/>
</dbReference>
<gene>
    <name evidence="3" type="ORF">RQM59_12695</name>
</gene>